<proteinExistence type="predicted"/>
<name>A0ACC6TV54_9BURK</name>
<dbReference type="Proteomes" id="UP001558850">
    <property type="component" value="Unassembled WGS sequence"/>
</dbReference>
<accession>A0ACC6TV54</accession>
<comment type="caution">
    <text evidence="1">The sequence shown here is derived from an EMBL/GenBank/DDBJ whole genome shotgun (WGS) entry which is preliminary data.</text>
</comment>
<keyword evidence="2" id="KW-1185">Reference proteome</keyword>
<sequence length="174" mass="18757">MGPIVVYQSRGKLATLLLGSFLLVVLCALLLARNPASMSVRSTIAVAIAIPFFGTCGLFVLSRLLRRKPAIIINNDGLTDQASAASVGLIRWSDITEARIIILTFRSSRQKYLGVSLRNPNDYLAKCGPLARAILRKNASLSGYVVNIPQAAVSVGLEVVVAHMEFYLQQRGGS</sequence>
<dbReference type="EMBL" id="JBFRCH010000002">
    <property type="protein sequence ID" value="MEX3931152.1"/>
    <property type="molecule type" value="Genomic_DNA"/>
</dbReference>
<protein>
    <submittedName>
        <fullName evidence="1">STM3941 family protein</fullName>
    </submittedName>
</protein>
<gene>
    <name evidence="1" type="ORF">AB4Y32_04890</name>
</gene>
<organism evidence="1 2">
    <name type="scientific">Paraburkholderia phymatum</name>
    <dbReference type="NCBI Taxonomy" id="148447"/>
    <lineage>
        <taxon>Bacteria</taxon>
        <taxon>Pseudomonadati</taxon>
        <taxon>Pseudomonadota</taxon>
        <taxon>Betaproteobacteria</taxon>
        <taxon>Burkholderiales</taxon>
        <taxon>Burkholderiaceae</taxon>
        <taxon>Paraburkholderia</taxon>
    </lineage>
</organism>
<evidence type="ECO:0000313" key="1">
    <source>
        <dbReference type="EMBL" id="MEX3931152.1"/>
    </source>
</evidence>
<reference evidence="1" key="1">
    <citation type="submission" date="2024-07" db="EMBL/GenBank/DDBJ databases">
        <title>A survey of Mimosa microsymbionts across Brazilian biomes reveals a high diversity of Paraburkholderia nodulating endemic species, but also that Cupriavidus is common as a symbiont of widespread species.</title>
        <authorList>
            <person name="Rouws L."/>
            <person name="Barauna A."/>
            <person name="Beukes C."/>
            <person name="Rouws J.R.C."/>
            <person name="De Faria S.M."/>
            <person name="Gross E."/>
            <person name="Bueno Dos Reis Junior F."/>
            <person name="Simon M.F."/>
            <person name="Maluk M."/>
            <person name="Odee D.W."/>
            <person name="Kenicer G."/>
            <person name="Young J.P.W."/>
            <person name="Reis V.M."/>
            <person name="Zilli J."/>
            <person name="James E.K."/>
        </authorList>
    </citation>
    <scope>NUCLEOTIDE SEQUENCE</scope>
    <source>
        <strain evidence="1">EG181B</strain>
    </source>
</reference>
<evidence type="ECO:0000313" key="2">
    <source>
        <dbReference type="Proteomes" id="UP001558850"/>
    </source>
</evidence>